<dbReference type="SUPFAM" id="SSF51430">
    <property type="entry name" value="NAD(P)-linked oxidoreductase"/>
    <property type="match status" value="1"/>
</dbReference>
<dbReference type="RefSeq" id="WP_194854743.1">
    <property type="nucleotide sequence ID" value="NZ_ARXR01000001.1"/>
</dbReference>
<dbReference type="EMBL" id="ARXR01000001">
    <property type="protein sequence ID" value="MBF5051431.1"/>
    <property type="molecule type" value="Genomic_DNA"/>
</dbReference>
<name>A0ABS0ABC6_9GAMM</name>
<accession>A0ABS0ABC6</accession>
<dbReference type="PANTHER" id="PTHR43312">
    <property type="entry name" value="D-THREO-ALDOSE 1-DEHYDROGENASE"/>
    <property type="match status" value="1"/>
</dbReference>
<dbReference type="Pfam" id="PF00248">
    <property type="entry name" value="Aldo_ket_red"/>
    <property type="match status" value="1"/>
</dbReference>
<dbReference type="CDD" id="cd19095">
    <property type="entry name" value="AKR_PA4992-like"/>
    <property type="match status" value="1"/>
</dbReference>
<protein>
    <submittedName>
        <fullName evidence="2">Aldo/keto reductase</fullName>
    </submittedName>
</protein>
<dbReference type="InterPro" id="IPR020471">
    <property type="entry name" value="AKR"/>
</dbReference>
<dbReference type="InterPro" id="IPR023210">
    <property type="entry name" value="NADP_OxRdtase_dom"/>
</dbReference>
<proteinExistence type="predicted"/>
<evidence type="ECO:0000259" key="1">
    <source>
        <dbReference type="Pfam" id="PF00248"/>
    </source>
</evidence>
<evidence type="ECO:0000313" key="2">
    <source>
        <dbReference type="EMBL" id="MBF5051431.1"/>
    </source>
</evidence>
<comment type="caution">
    <text evidence="2">The sequence shown here is derived from an EMBL/GenBank/DDBJ whole genome shotgun (WGS) entry which is preliminary data.</text>
</comment>
<dbReference type="PANTHER" id="PTHR43312:SF1">
    <property type="entry name" value="NADP-DEPENDENT OXIDOREDUCTASE DOMAIN-CONTAINING PROTEIN"/>
    <property type="match status" value="1"/>
</dbReference>
<feature type="domain" description="NADP-dependent oxidoreductase" evidence="1">
    <location>
        <begin position="17"/>
        <end position="214"/>
    </location>
</feature>
<sequence length="274" mass="29438">MAFLRELGDTGLTVSALGLGTVKIGRDQGVKYPTPFSIPDDDAVRDLLARARELGINLIDTAPAYGRSEERLGHLLPNRQDWVIVSKVGEEFSDGDSHFDFSPAHTRASVERSLRRLNTDYLDCVLIHSDGNDLDVLRSGALETLEEMKQAGLIRAIGMSTKTVAGGLETLKRSDVAMVTYNLKQDDERPVIDHAAAHHKGILIKKAFASGHLADDLPDPVQASLNKVLGTAGVSAVIAGTVNPHHLEENVRKARLACGDPACGSGPRPRKGGL</sequence>
<dbReference type="InterPro" id="IPR053135">
    <property type="entry name" value="AKR2_Oxidoreductase"/>
</dbReference>
<evidence type="ECO:0000313" key="3">
    <source>
        <dbReference type="Proteomes" id="UP000644441"/>
    </source>
</evidence>
<reference evidence="2 3" key="1">
    <citation type="submission" date="2012-09" db="EMBL/GenBank/DDBJ databases">
        <title>Genome Sequence of alkane-degrading Bacterium Alcanivorax venustensis ISO4.</title>
        <authorList>
            <person name="Lai Q."/>
            <person name="Shao Z."/>
        </authorList>
    </citation>
    <scope>NUCLEOTIDE SEQUENCE [LARGE SCALE GENOMIC DNA]</scope>
    <source>
        <strain evidence="2 3">ISO4</strain>
    </source>
</reference>
<dbReference type="Proteomes" id="UP000644441">
    <property type="component" value="Unassembled WGS sequence"/>
</dbReference>
<dbReference type="InterPro" id="IPR036812">
    <property type="entry name" value="NAD(P)_OxRdtase_dom_sf"/>
</dbReference>
<organism evidence="2 3">
    <name type="scientific">Alloalcanivorax venustensis ISO4</name>
    <dbReference type="NCBI Taxonomy" id="1177184"/>
    <lineage>
        <taxon>Bacteria</taxon>
        <taxon>Pseudomonadati</taxon>
        <taxon>Pseudomonadota</taxon>
        <taxon>Gammaproteobacteria</taxon>
        <taxon>Oceanospirillales</taxon>
        <taxon>Alcanivoracaceae</taxon>
        <taxon>Alloalcanivorax</taxon>
    </lineage>
</organism>
<keyword evidence="3" id="KW-1185">Reference proteome</keyword>
<gene>
    <name evidence="2" type="ORF">ISO4_00033</name>
</gene>
<dbReference type="Gene3D" id="3.20.20.100">
    <property type="entry name" value="NADP-dependent oxidoreductase domain"/>
    <property type="match status" value="1"/>
</dbReference>
<dbReference type="PRINTS" id="PR00069">
    <property type="entry name" value="ALDKETRDTASE"/>
</dbReference>